<dbReference type="Proteomes" id="UP000800035">
    <property type="component" value="Unassembled WGS sequence"/>
</dbReference>
<evidence type="ECO:0000313" key="3">
    <source>
        <dbReference type="Proteomes" id="UP000800035"/>
    </source>
</evidence>
<protein>
    <submittedName>
        <fullName evidence="2">Uncharacterized protein</fullName>
    </submittedName>
</protein>
<gene>
    <name evidence="2" type="ORF">CC80DRAFT_428143</name>
</gene>
<evidence type="ECO:0000313" key="2">
    <source>
        <dbReference type="EMBL" id="KAF1949824.1"/>
    </source>
</evidence>
<sequence length="857" mass="96219">MDFQEKVGLWNFQSEDKVYDKLDEVLDDGNVQRDVHISEDNNLDNLDNLESLDDDDELLPHTALYRRLIEESGAFKWLLAQLQNAVHLFTPWPRNIKQEIRKGIQSQLPSQFKFSRSDLTQVIKAEYNVVLDLVGFLVEQEYTGDLGDAFGNVITITGNDKYAQTETCMNYLCQTWPLLGQCLVHVLKCAVRSTKGLLHTCNSEDGTVLTACIQTGMLKVAAVGSRDSIADVGEQLAWLGSSLQQPPTPDGTSCSLVFANLRPIPHNKFQPLGVAVPQVEVEYTITFDLQTFEGPYRKSKKNGTCWHNLFLHPVIAMGFPIPARDVSKYGLEIPLHIMATLAQAKRVTLYDGKMYAKGFSTVLFPTQKSEDIISWHLLYNEDRKRLSYNDSRIEDTSIGDLTFKDLETSRHIVGWTSSAKTFAGAPEANHSIQRSGLSSRDAGCVLEKVSLSVGKIVNGGASVAVGIKDVPLHLKREGSYVDQIQDAYNNYVIFYDVDDKRSWLVNSATALLHIVRVSLHENMTGPFRSHYLFDPTLLTEATTTHTPQSAIEVLTNQSNMELKILRGAAEIWTETTNEEDGKIKVIEKRKDKFVHFQDRVDEKWHILEQILDQQSKSSSGGVRLSMPGRQYLEGFDFVDVASRISDLRPRVTQLQARGKAWVDFIRSIRAVTLFGRGFGELIQPSENSNELCHHWLKVPAQKDYLVVSVSDLEGIARRRGDPDATPMILVDDICWHKPDKLFETCSCKSPQLKRKYSGLKSLSDGCERVQVLLPAKAGLGRLVSPGPIDRMRNGAVIFGYTKAFSLRWADHGVPKREELSPEPEELQLSPYDSGLGSSLQSSTSEREASPKRQRSRQ</sequence>
<reference evidence="2" key="1">
    <citation type="journal article" date="2020" name="Stud. Mycol.">
        <title>101 Dothideomycetes genomes: a test case for predicting lifestyles and emergence of pathogens.</title>
        <authorList>
            <person name="Haridas S."/>
            <person name="Albert R."/>
            <person name="Binder M."/>
            <person name="Bloem J."/>
            <person name="Labutti K."/>
            <person name="Salamov A."/>
            <person name="Andreopoulos B."/>
            <person name="Baker S."/>
            <person name="Barry K."/>
            <person name="Bills G."/>
            <person name="Bluhm B."/>
            <person name="Cannon C."/>
            <person name="Castanera R."/>
            <person name="Culley D."/>
            <person name="Daum C."/>
            <person name="Ezra D."/>
            <person name="Gonzalez J."/>
            <person name="Henrissat B."/>
            <person name="Kuo A."/>
            <person name="Liang C."/>
            <person name="Lipzen A."/>
            <person name="Lutzoni F."/>
            <person name="Magnuson J."/>
            <person name="Mondo S."/>
            <person name="Nolan M."/>
            <person name="Ohm R."/>
            <person name="Pangilinan J."/>
            <person name="Park H.-J."/>
            <person name="Ramirez L."/>
            <person name="Alfaro M."/>
            <person name="Sun H."/>
            <person name="Tritt A."/>
            <person name="Yoshinaga Y."/>
            <person name="Zwiers L.-H."/>
            <person name="Turgeon B."/>
            <person name="Goodwin S."/>
            <person name="Spatafora J."/>
            <person name="Crous P."/>
            <person name="Grigoriev I."/>
        </authorList>
    </citation>
    <scope>NUCLEOTIDE SEQUENCE</scope>
    <source>
        <strain evidence="2">CBS 675.92</strain>
    </source>
</reference>
<keyword evidence="3" id="KW-1185">Reference proteome</keyword>
<dbReference type="OrthoDB" id="1577640at2759"/>
<feature type="compositionally biased region" description="Low complexity" evidence="1">
    <location>
        <begin position="826"/>
        <end position="843"/>
    </location>
</feature>
<evidence type="ECO:0000256" key="1">
    <source>
        <dbReference type="SAM" id="MobiDB-lite"/>
    </source>
</evidence>
<dbReference type="EMBL" id="ML977031">
    <property type="protein sequence ID" value="KAF1949824.1"/>
    <property type="molecule type" value="Genomic_DNA"/>
</dbReference>
<feature type="region of interest" description="Disordered" evidence="1">
    <location>
        <begin position="815"/>
        <end position="857"/>
    </location>
</feature>
<organism evidence="2 3">
    <name type="scientific">Byssothecium circinans</name>
    <dbReference type="NCBI Taxonomy" id="147558"/>
    <lineage>
        <taxon>Eukaryota</taxon>
        <taxon>Fungi</taxon>
        <taxon>Dikarya</taxon>
        <taxon>Ascomycota</taxon>
        <taxon>Pezizomycotina</taxon>
        <taxon>Dothideomycetes</taxon>
        <taxon>Pleosporomycetidae</taxon>
        <taxon>Pleosporales</taxon>
        <taxon>Massarineae</taxon>
        <taxon>Massarinaceae</taxon>
        <taxon>Byssothecium</taxon>
    </lineage>
</organism>
<proteinExistence type="predicted"/>
<dbReference type="AlphaFoldDB" id="A0A6A5TCA0"/>
<name>A0A6A5TCA0_9PLEO</name>
<accession>A0A6A5TCA0</accession>